<name>A0AAV1QZ33_9ROSI</name>
<comment type="caution">
    <text evidence="2">The sequence shown here is derived from an EMBL/GenBank/DDBJ whole genome shotgun (WGS) entry which is preliminary data.</text>
</comment>
<dbReference type="AlphaFoldDB" id="A0AAV1QZ33"/>
<organism evidence="2 3">
    <name type="scientific">Dovyalis caffra</name>
    <dbReference type="NCBI Taxonomy" id="77055"/>
    <lineage>
        <taxon>Eukaryota</taxon>
        <taxon>Viridiplantae</taxon>
        <taxon>Streptophyta</taxon>
        <taxon>Embryophyta</taxon>
        <taxon>Tracheophyta</taxon>
        <taxon>Spermatophyta</taxon>
        <taxon>Magnoliopsida</taxon>
        <taxon>eudicotyledons</taxon>
        <taxon>Gunneridae</taxon>
        <taxon>Pentapetalae</taxon>
        <taxon>rosids</taxon>
        <taxon>fabids</taxon>
        <taxon>Malpighiales</taxon>
        <taxon>Salicaceae</taxon>
        <taxon>Flacourtieae</taxon>
        <taxon>Dovyalis</taxon>
    </lineage>
</organism>
<sequence length="78" mass="7765">MIPMGMGSCYDINTATSSSSMLPGNSSMISNNTNPDGCGSGGIVQAQAGNSSASSSLLLDSVPGLNHDAGLAIEWSVE</sequence>
<gene>
    <name evidence="2" type="ORF">DCAF_LOCUS4420</name>
</gene>
<proteinExistence type="predicted"/>
<reference evidence="2 3" key="1">
    <citation type="submission" date="2024-01" db="EMBL/GenBank/DDBJ databases">
        <authorList>
            <person name="Waweru B."/>
        </authorList>
    </citation>
    <scope>NUCLEOTIDE SEQUENCE [LARGE SCALE GENOMIC DNA]</scope>
</reference>
<keyword evidence="3" id="KW-1185">Reference proteome</keyword>
<accession>A0AAV1QZ33</accession>
<evidence type="ECO:0000313" key="2">
    <source>
        <dbReference type="EMBL" id="CAK7326716.1"/>
    </source>
</evidence>
<evidence type="ECO:0000313" key="3">
    <source>
        <dbReference type="Proteomes" id="UP001314170"/>
    </source>
</evidence>
<feature type="region of interest" description="Disordered" evidence="1">
    <location>
        <begin position="21"/>
        <end position="45"/>
    </location>
</feature>
<protein>
    <submittedName>
        <fullName evidence="2">Uncharacterized protein</fullName>
    </submittedName>
</protein>
<dbReference type="EMBL" id="CAWUPB010000851">
    <property type="protein sequence ID" value="CAK7326716.1"/>
    <property type="molecule type" value="Genomic_DNA"/>
</dbReference>
<feature type="compositionally biased region" description="Low complexity" evidence="1">
    <location>
        <begin position="21"/>
        <end position="30"/>
    </location>
</feature>
<evidence type="ECO:0000256" key="1">
    <source>
        <dbReference type="SAM" id="MobiDB-lite"/>
    </source>
</evidence>
<dbReference type="Proteomes" id="UP001314170">
    <property type="component" value="Unassembled WGS sequence"/>
</dbReference>